<dbReference type="AlphaFoldDB" id="A0A6P5XD50"/>
<protein>
    <submittedName>
        <fullName evidence="3">Uncharacterized protein LOC111282449 isoform X1</fullName>
    </submittedName>
</protein>
<dbReference type="Proteomes" id="UP000515121">
    <property type="component" value="Unplaced"/>
</dbReference>
<sequence length="262" mass="29831">MLASRPNCIQNTVYKFPFLILGIWKFRALDRTIVRDIRISIMADSTTDDLEPLFDYRRVQPLNFVCIDDDDSDTSPVPSQKRRKITGPDVVKVNEDEDVEVIKVVNVEEEDWLAPPPMVSTDAYSKIGEDSTIKELRLRKQELVSFAQSAKNMLLEVQESAKRELSGLLKPSLDVVAEQPNNPASERVKIVISIQNKDELKQFRVYMDDKFERLFSMYADKAKLDLQSLVFSFDGDKISLAATPASLGMEDDDIIEVHVKKS</sequence>
<dbReference type="GeneID" id="111282449"/>
<dbReference type="OrthoDB" id="442921at2759"/>
<dbReference type="PANTHER" id="PTHR47813">
    <property type="entry name" value="UBIQUITIN-LIKE SUPERFAMILY PROTEIN"/>
    <property type="match status" value="1"/>
</dbReference>
<dbReference type="InterPro" id="IPR029071">
    <property type="entry name" value="Ubiquitin-like_domsf"/>
</dbReference>
<accession>A0A6P5XD50</accession>
<evidence type="ECO:0000259" key="1">
    <source>
        <dbReference type="Pfam" id="PF11976"/>
    </source>
</evidence>
<organism evidence="2 3">
    <name type="scientific">Durio zibethinus</name>
    <name type="common">Durian</name>
    <dbReference type="NCBI Taxonomy" id="66656"/>
    <lineage>
        <taxon>Eukaryota</taxon>
        <taxon>Viridiplantae</taxon>
        <taxon>Streptophyta</taxon>
        <taxon>Embryophyta</taxon>
        <taxon>Tracheophyta</taxon>
        <taxon>Spermatophyta</taxon>
        <taxon>Magnoliopsida</taxon>
        <taxon>eudicotyledons</taxon>
        <taxon>Gunneridae</taxon>
        <taxon>Pentapetalae</taxon>
        <taxon>rosids</taxon>
        <taxon>malvids</taxon>
        <taxon>Malvales</taxon>
        <taxon>Malvaceae</taxon>
        <taxon>Helicteroideae</taxon>
        <taxon>Durio</taxon>
    </lineage>
</organism>
<keyword evidence="2" id="KW-1185">Reference proteome</keyword>
<reference evidence="3" key="1">
    <citation type="submission" date="2025-08" db="UniProtKB">
        <authorList>
            <consortium name="RefSeq"/>
        </authorList>
    </citation>
    <scope>IDENTIFICATION</scope>
    <source>
        <tissue evidence="3">Fruit stalk</tissue>
    </source>
</reference>
<evidence type="ECO:0000313" key="3">
    <source>
        <dbReference type="RefSeq" id="XP_022726265.1"/>
    </source>
</evidence>
<proteinExistence type="predicted"/>
<evidence type="ECO:0000313" key="2">
    <source>
        <dbReference type="Proteomes" id="UP000515121"/>
    </source>
</evidence>
<dbReference type="Pfam" id="PF11976">
    <property type="entry name" value="Rad60-SLD"/>
    <property type="match status" value="1"/>
</dbReference>
<dbReference type="Gene3D" id="3.10.20.90">
    <property type="entry name" value="Phosphatidylinositol 3-kinase Catalytic Subunit, Chain A, domain 1"/>
    <property type="match status" value="1"/>
</dbReference>
<dbReference type="KEGG" id="dzi:111282449"/>
<dbReference type="InterPro" id="IPR022617">
    <property type="entry name" value="Rad60/SUMO-like_dom"/>
</dbReference>
<dbReference type="RefSeq" id="XP_022726265.1">
    <property type="nucleotide sequence ID" value="XM_022870530.1"/>
</dbReference>
<dbReference type="SUPFAM" id="SSF54236">
    <property type="entry name" value="Ubiquitin-like"/>
    <property type="match status" value="1"/>
</dbReference>
<feature type="domain" description="Rad60/SUMO-like" evidence="1">
    <location>
        <begin position="190"/>
        <end position="258"/>
    </location>
</feature>
<name>A0A6P5XD50_DURZI</name>
<dbReference type="PANTHER" id="PTHR47813:SF2">
    <property type="entry name" value="UBIQUITIN-LIKE SUPERFAMILY PROTEIN"/>
    <property type="match status" value="1"/>
</dbReference>
<dbReference type="CDD" id="cd01763">
    <property type="entry name" value="Ubl_SUMO_like"/>
    <property type="match status" value="1"/>
</dbReference>
<gene>
    <name evidence="3" type="primary">LOC111282449</name>
</gene>